<organism evidence="2 3">
    <name type="scientific">Caballeronia novacaledonica</name>
    <dbReference type="NCBI Taxonomy" id="1544861"/>
    <lineage>
        <taxon>Bacteria</taxon>
        <taxon>Pseudomonadati</taxon>
        <taxon>Pseudomonadota</taxon>
        <taxon>Betaproteobacteria</taxon>
        <taxon>Burkholderiales</taxon>
        <taxon>Burkholderiaceae</taxon>
        <taxon>Caballeronia</taxon>
    </lineage>
</organism>
<evidence type="ECO:0000313" key="3">
    <source>
        <dbReference type="Proteomes" id="UP001055111"/>
    </source>
</evidence>
<reference evidence="2" key="1">
    <citation type="submission" date="2022-09" db="EMBL/GenBank/DDBJ databases">
        <title>Isolation and characterization of 3-chlorobenzoate degrading bacteria from soils in Shizuoka.</title>
        <authorList>
            <person name="Ifat A."/>
            <person name="Ogawa N."/>
            <person name="Kimbara K."/>
            <person name="Moriuchi R."/>
            <person name="Dohra H."/>
            <person name="Shintani M."/>
        </authorList>
    </citation>
    <scope>NUCLEOTIDE SEQUENCE</scope>
    <source>
        <strain evidence="2">19CS4-2</strain>
    </source>
</reference>
<sequence>MYEPLDPKPPVTNEEIEDRLAQLEISVDTLGDELKKLREETARRFDAMEDALDAILKALEKQDDKLETIEIYTSNPR</sequence>
<dbReference type="AlphaFoldDB" id="A0AA37I5W0"/>
<protein>
    <submittedName>
        <fullName evidence="2">Uncharacterized protein</fullName>
    </submittedName>
</protein>
<feature type="coiled-coil region" evidence="1">
    <location>
        <begin position="13"/>
        <end position="40"/>
    </location>
</feature>
<evidence type="ECO:0000313" key="2">
    <source>
        <dbReference type="EMBL" id="GJH23702.1"/>
    </source>
</evidence>
<evidence type="ECO:0000256" key="1">
    <source>
        <dbReference type="SAM" id="Coils"/>
    </source>
</evidence>
<dbReference type="EMBL" id="BPUS01000001">
    <property type="protein sequence ID" value="GJH23702.1"/>
    <property type="molecule type" value="Genomic_DNA"/>
</dbReference>
<dbReference type="Proteomes" id="UP001055111">
    <property type="component" value="Unassembled WGS sequence"/>
</dbReference>
<name>A0AA37I5W0_9BURK</name>
<accession>A0AA37I5W0</accession>
<gene>
    <name evidence="2" type="ORF">CBA19CS42_04320</name>
</gene>
<proteinExistence type="predicted"/>
<dbReference type="RefSeq" id="WP_238210071.1">
    <property type="nucleotide sequence ID" value="NZ_BPUS01000001.1"/>
</dbReference>
<keyword evidence="1" id="KW-0175">Coiled coil</keyword>
<comment type="caution">
    <text evidence="2">The sequence shown here is derived from an EMBL/GenBank/DDBJ whole genome shotgun (WGS) entry which is preliminary data.</text>
</comment>